<evidence type="ECO:0000256" key="1">
    <source>
        <dbReference type="SAM" id="SignalP"/>
    </source>
</evidence>
<dbReference type="SUPFAM" id="SSF48264">
    <property type="entry name" value="Cytochrome P450"/>
    <property type="match status" value="1"/>
</dbReference>
<dbReference type="Proteomes" id="UP000554482">
    <property type="component" value="Unassembled WGS sequence"/>
</dbReference>
<proteinExistence type="predicted"/>
<organism evidence="2 3">
    <name type="scientific">Thalictrum thalictroides</name>
    <name type="common">Rue-anemone</name>
    <name type="synonym">Anemone thalictroides</name>
    <dbReference type="NCBI Taxonomy" id="46969"/>
    <lineage>
        <taxon>Eukaryota</taxon>
        <taxon>Viridiplantae</taxon>
        <taxon>Streptophyta</taxon>
        <taxon>Embryophyta</taxon>
        <taxon>Tracheophyta</taxon>
        <taxon>Spermatophyta</taxon>
        <taxon>Magnoliopsida</taxon>
        <taxon>Ranunculales</taxon>
        <taxon>Ranunculaceae</taxon>
        <taxon>Thalictroideae</taxon>
        <taxon>Thalictrum</taxon>
    </lineage>
</organism>
<name>A0A7J6X4C8_THATH</name>
<dbReference type="Gene3D" id="1.10.630.10">
    <property type="entry name" value="Cytochrome P450"/>
    <property type="match status" value="1"/>
</dbReference>
<evidence type="ECO:0000313" key="3">
    <source>
        <dbReference type="Proteomes" id="UP000554482"/>
    </source>
</evidence>
<protein>
    <submittedName>
        <fullName evidence="2">Uncharacterized protein</fullName>
    </submittedName>
</protein>
<keyword evidence="1" id="KW-0732">Signal</keyword>
<dbReference type="AlphaFoldDB" id="A0A7J6X4C8"/>
<reference evidence="2 3" key="1">
    <citation type="submission" date="2020-06" db="EMBL/GenBank/DDBJ databases">
        <title>Transcriptomic and genomic resources for Thalictrum thalictroides and T. hernandezii: Facilitating candidate gene discovery in an emerging model plant lineage.</title>
        <authorList>
            <person name="Arias T."/>
            <person name="Riano-Pachon D.M."/>
            <person name="Di Stilio V.S."/>
        </authorList>
    </citation>
    <scope>NUCLEOTIDE SEQUENCE [LARGE SCALE GENOMIC DNA]</scope>
    <source>
        <strain evidence="3">cv. WT478/WT964</strain>
        <tissue evidence="2">Leaves</tissue>
    </source>
</reference>
<dbReference type="OrthoDB" id="1470350at2759"/>
<evidence type="ECO:0000313" key="2">
    <source>
        <dbReference type="EMBL" id="KAF5203675.1"/>
    </source>
</evidence>
<accession>A0A7J6X4C8</accession>
<comment type="caution">
    <text evidence="2">The sequence shown here is derived from an EMBL/GenBank/DDBJ whole genome shotgun (WGS) entry which is preliminary data.</text>
</comment>
<dbReference type="EMBL" id="JABWDY010006446">
    <property type="protein sequence ID" value="KAF5203675.1"/>
    <property type="molecule type" value="Genomic_DNA"/>
</dbReference>
<dbReference type="GO" id="GO:0020037">
    <property type="term" value="F:heme binding"/>
    <property type="evidence" value="ECO:0007669"/>
    <property type="project" value="InterPro"/>
</dbReference>
<gene>
    <name evidence="2" type="ORF">FRX31_006742</name>
</gene>
<sequence>MGLLTWAMLLLATHTEWQEKARKEVFDIFGEKHPNTDNSSMAKMKIVSIELAHRRALAICKTARVS</sequence>
<dbReference type="GO" id="GO:0005506">
    <property type="term" value="F:iron ion binding"/>
    <property type="evidence" value="ECO:0007669"/>
    <property type="project" value="InterPro"/>
</dbReference>
<dbReference type="GO" id="GO:0016705">
    <property type="term" value="F:oxidoreductase activity, acting on paired donors, with incorporation or reduction of molecular oxygen"/>
    <property type="evidence" value="ECO:0007669"/>
    <property type="project" value="InterPro"/>
</dbReference>
<dbReference type="GO" id="GO:0004497">
    <property type="term" value="F:monooxygenase activity"/>
    <property type="evidence" value="ECO:0007669"/>
    <property type="project" value="InterPro"/>
</dbReference>
<dbReference type="InterPro" id="IPR036396">
    <property type="entry name" value="Cyt_P450_sf"/>
</dbReference>
<feature type="signal peptide" evidence="1">
    <location>
        <begin position="1"/>
        <end position="17"/>
    </location>
</feature>
<feature type="chain" id="PRO_5029569740" evidence="1">
    <location>
        <begin position="18"/>
        <end position="66"/>
    </location>
</feature>
<keyword evidence="3" id="KW-1185">Reference proteome</keyword>